<dbReference type="NCBIfam" id="TIGR03177">
    <property type="entry name" value="pilus_cpaB"/>
    <property type="match status" value="1"/>
</dbReference>
<evidence type="ECO:0000256" key="1">
    <source>
        <dbReference type="SAM" id="MobiDB-lite"/>
    </source>
</evidence>
<sequence>MNPRQRRGVLFMLLAGLLGIVVFVMVAGYTSNVTSEVGSKITVYQAKSQIPAYTELTRENLQAVEVPERWTSTSSRQDLSELVGRKIGFAVDGGTVISSDMLLAVSDLNPNEREIAINVDPVTGIGGRVTAGDRVDIYAVFADVNGLAKQVKVLVRDVRVVSIGGQQTVTKSDDNGVGQSDVIPVTLALKPADALAVTYANAFAQEVRLVGLPTDENADRSGEKDEYDAKQLGGRAVPEDAN</sequence>
<evidence type="ECO:0000259" key="4">
    <source>
        <dbReference type="Pfam" id="PF16976"/>
    </source>
</evidence>
<dbReference type="Pfam" id="PF16976">
    <property type="entry name" value="RcpC"/>
    <property type="match status" value="1"/>
</dbReference>
<name>A0ABS5TR43_9ACTN</name>
<keyword evidence="6" id="KW-1185">Reference proteome</keyword>
<dbReference type="InterPro" id="IPR031571">
    <property type="entry name" value="RcpC_dom"/>
</dbReference>
<dbReference type="Proteomes" id="UP001197247">
    <property type="component" value="Unassembled WGS sequence"/>
</dbReference>
<dbReference type="CDD" id="cd11614">
    <property type="entry name" value="SAF_CpaB_FlgA_like"/>
    <property type="match status" value="1"/>
</dbReference>
<evidence type="ECO:0000313" key="6">
    <source>
        <dbReference type="Proteomes" id="UP001197247"/>
    </source>
</evidence>
<gene>
    <name evidence="5" type="primary">cpaB</name>
    <name evidence="5" type="ORF">KIH74_27040</name>
</gene>
<evidence type="ECO:0000259" key="3">
    <source>
        <dbReference type="Pfam" id="PF08666"/>
    </source>
</evidence>
<feature type="compositionally biased region" description="Basic and acidic residues" evidence="1">
    <location>
        <begin position="217"/>
        <end position="229"/>
    </location>
</feature>
<dbReference type="InterPro" id="IPR013974">
    <property type="entry name" value="SAF"/>
</dbReference>
<feature type="domain" description="Flp pilus assembly protein RcpC/CpaB" evidence="4">
    <location>
        <begin position="108"/>
        <end position="204"/>
    </location>
</feature>
<evidence type="ECO:0000256" key="2">
    <source>
        <dbReference type="SAM" id="Phobius"/>
    </source>
</evidence>
<feature type="domain" description="SAF" evidence="3">
    <location>
        <begin position="42"/>
        <end position="102"/>
    </location>
</feature>
<keyword evidence="2" id="KW-0472">Membrane</keyword>
<reference evidence="5 6" key="1">
    <citation type="submission" date="2021-05" db="EMBL/GenBank/DDBJ databases">
        <title>Kineosporia and Streptomyces sp. nov. two new marine actinobacteria isolated from Coral.</title>
        <authorList>
            <person name="Buangrab K."/>
            <person name="Sutthacheep M."/>
            <person name="Yeemin T."/>
            <person name="Harunari E."/>
            <person name="Igarashi Y."/>
            <person name="Kanchanasin P."/>
            <person name="Tanasupawat S."/>
            <person name="Phongsopitanun W."/>
        </authorList>
    </citation>
    <scope>NUCLEOTIDE SEQUENCE [LARGE SCALE GENOMIC DNA]</scope>
    <source>
        <strain evidence="5 6">J2-2</strain>
    </source>
</reference>
<comment type="caution">
    <text evidence="5">The sequence shown here is derived from an EMBL/GenBank/DDBJ whole genome shotgun (WGS) entry which is preliminary data.</text>
</comment>
<dbReference type="Pfam" id="PF08666">
    <property type="entry name" value="SAF"/>
    <property type="match status" value="1"/>
</dbReference>
<accession>A0ABS5TR43</accession>
<proteinExistence type="predicted"/>
<dbReference type="RefSeq" id="WP_214159171.1">
    <property type="nucleotide sequence ID" value="NZ_JAHBAY010000013.1"/>
</dbReference>
<evidence type="ECO:0000313" key="5">
    <source>
        <dbReference type="EMBL" id="MBT0772629.1"/>
    </source>
</evidence>
<feature type="transmembrane region" description="Helical" evidence="2">
    <location>
        <begin position="9"/>
        <end position="29"/>
    </location>
</feature>
<keyword evidence="2" id="KW-1133">Transmembrane helix</keyword>
<feature type="region of interest" description="Disordered" evidence="1">
    <location>
        <begin position="213"/>
        <end position="242"/>
    </location>
</feature>
<dbReference type="InterPro" id="IPR017592">
    <property type="entry name" value="Pilus_assmbl_Flp-typ_CpaB"/>
</dbReference>
<dbReference type="EMBL" id="JAHBAY010000013">
    <property type="protein sequence ID" value="MBT0772629.1"/>
    <property type="molecule type" value="Genomic_DNA"/>
</dbReference>
<keyword evidence="2" id="KW-0812">Transmembrane</keyword>
<organism evidence="5 6">
    <name type="scientific">Kineosporia corallincola</name>
    <dbReference type="NCBI Taxonomy" id="2835133"/>
    <lineage>
        <taxon>Bacteria</taxon>
        <taxon>Bacillati</taxon>
        <taxon>Actinomycetota</taxon>
        <taxon>Actinomycetes</taxon>
        <taxon>Kineosporiales</taxon>
        <taxon>Kineosporiaceae</taxon>
        <taxon>Kineosporia</taxon>
    </lineage>
</organism>
<protein>
    <submittedName>
        <fullName evidence="5">Flp pilus assembly protein CpaB</fullName>
    </submittedName>
</protein>